<gene>
    <name evidence="13" type="primary">thrB</name>
    <name evidence="16" type="ORF">SAMN05444955_10952</name>
</gene>
<comment type="similarity">
    <text evidence="2 13">Belongs to the GHMP kinase family. Homoserine kinase subfamily.</text>
</comment>
<dbReference type="PIRSF" id="PIRSF000676">
    <property type="entry name" value="Homoser_kin"/>
    <property type="match status" value="1"/>
</dbReference>
<dbReference type="InterPro" id="IPR006203">
    <property type="entry name" value="GHMP_knse_ATP-bd_CS"/>
</dbReference>
<dbReference type="PROSITE" id="PS00627">
    <property type="entry name" value="GHMP_KINASES_ATP"/>
    <property type="match status" value="1"/>
</dbReference>
<dbReference type="SUPFAM" id="SSF55060">
    <property type="entry name" value="GHMP Kinase, C-terminal domain"/>
    <property type="match status" value="1"/>
</dbReference>
<feature type="domain" description="GHMP kinase N-terminal" evidence="14">
    <location>
        <begin position="62"/>
        <end position="144"/>
    </location>
</feature>
<dbReference type="PRINTS" id="PR00958">
    <property type="entry name" value="HOMSERKINASE"/>
</dbReference>
<comment type="catalytic activity">
    <reaction evidence="11 13">
        <text>L-homoserine + ATP = O-phospho-L-homoserine + ADP + H(+)</text>
        <dbReference type="Rhea" id="RHEA:13985"/>
        <dbReference type="ChEBI" id="CHEBI:15378"/>
        <dbReference type="ChEBI" id="CHEBI:30616"/>
        <dbReference type="ChEBI" id="CHEBI:57476"/>
        <dbReference type="ChEBI" id="CHEBI:57590"/>
        <dbReference type="ChEBI" id="CHEBI:456216"/>
        <dbReference type="EC" id="2.7.1.39"/>
    </reaction>
</comment>
<keyword evidence="10 13" id="KW-0067">ATP-binding</keyword>
<keyword evidence="13" id="KW-0963">Cytoplasm</keyword>
<evidence type="ECO:0000259" key="14">
    <source>
        <dbReference type="Pfam" id="PF00288"/>
    </source>
</evidence>
<dbReference type="GO" id="GO:0009088">
    <property type="term" value="P:threonine biosynthetic process"/>
    <property type="evidence" value="ECO:0007669"/>
    <property type="project" value="UniProtKB-UniRule"/>
</dbReference>
<dbReference type="AlphaFoldDB" id="A0A1H8FSG9"/>
<dbReference type="OrthoDB" id="9769912at2"/>
<dbReference type="EC" id="2.7.1.39" evidence="3 13"/>
<evidence type="ECO:0000256" key="1">
    <source>
        <dbReference type="ARBA" id="ARBA00005015"/>
    </source>
</evidence>
<evidence type="ECO:0000256" key="11">
    <source>
        <dbReference type="ARBA" id="ARBA00049375"/>
    </source>
</evidence>
<dbReference type="InterPro" id="IPR000870">
    <property type="entry name" value="Homoserine_kinase"/>
</dbReference>
<dbReference type="InterPro" id="IPR014721">
    <property type="entry name" value="Ribsml_uS5_D2-typ_fold_subgr"/>
</dbReference>
<dbReference type="Proteomes" id="UP000199695">
    <property type="component" value="Unassembled WGS sequence"/>
</dbReference>
<evidence type="ECO:0000256" key="9">
    <source>
        <dbReference type="ARBA" id="ARBA00022777"/>
    </source>
</evidence>
<comment type="subcellular location">
    <subcellularLocation>
        <location evidence="13">Cytoplasm</location>
    </subcellularLocation>
</comment>
<dbReference type="STRING" id="1173111.SAMN05444955_10952"/>
<evidence type="ECO:0000259" key="15">
    <source>
        <dbReference type="Pfam" id="PF08544"/>
    </source>
</evidence>
<keyword evidence="7 13" id="KW-0791">Threonine biosynthesis</keyword>
<keyword evidence="6 13" id="KW-0808">Transferase</keyword>
<reference evidence="16 17" key="1">
    <citation type="submission" date="2016-10" db="EMBL/GenBank/DDBJ databases">
        <authorList>
            <person name="de Groot N.N."/>
        </authorList>
    </citation>
    <scope>NUCLEOTIDE SEQUENCE [LARGE SCALE GENOMIC DNA]</scope>
    <source>
        <strain evidence="16 17">DSM 46701</strain>
    </source>
</reference>
<proteinExistence type="inferred from homology"/>
<dbReference type="GO" id="GO:0005524">
    <property type="term" value="F:ATP binding"/>
    <property type="evidence" value="ECO:0007669"/>
    <property type="project" value="UniProtKB-UniRule"/>
</dbReference>
<dbReference type="PANTHER" id="PTHR20861:SF1">
    <property type="entry name" value="HOMOSERINE KINASE"/>
    <property type="match status" value="1"/>
</dbReference>
<evidence type="ECO:0000256" key="7">
    <source>
        <dbReference type="ARBA" id="ARBA00022697"/>
    </source>
</evidence>
<dbReference type="Gene3D" id="3.30.70.890">
    <property type="entry name" value="GHMP kinase, C-terminal domain"/>
    <property type="match status" value="1"/>
</dbReference>
<dbReference type="EMBL" id="FOCQ01000009">
    <property type="protein sequence ID" value="SEN34741.1"/>
    <property type="molecule type" value="Genomic_DNA"/>
</dbReference>
<keyword evidence="9 13" id="KW-0418">Kinase</keyword>
<keyword evidence="5 13" id="KW-0028">Amino-acid biosynthesis</keyword>
<dbReference type="InterPro" id="IPR006204">
    <property type="entry name" value="GHMP_kinase_N_dom"/>
</dbReference>
<dbReference type="Pfam" id="PF00288">
    <property type="entry name" value="GHMP_kinases_N"/>
    <property type="match status" value="1"/>
</dbReference>
<evidence type="ECO:0000313" key="17">
    <source>
        <dbReference type="Proteomes" id="UP000199695"/>
    </source>
</evidence>
<dbReference type="HAMAP" id="MF_00384">
    <property type="entry name" value="Homoser_kinase"/>
    <property type="match status" value="1"/>
</dbReference>
<dbReference type="InterPro" id="IPR036554">
    <property type="entry name" value="GHMP_kinase_C_sf"/>
</dbReference>
<evidence type="ECO:0000256" key="4">
    <source>
        <dbReference type="ARBA" id="ARBA00017858"/>
    </source>
</evidence>
<dbReference type="InterPro" id="IPR020568">
    <property type="entry name" value="Ribosomal_Su5_D2-typ_SF"/>
</dbReference>
<evidence type="ECO:0000256" key="8">
    <source>
        <dbReference type="ARBA" id="ARBA00022741"/>
    </source>
</evidence>
<evidence type="ECO:0000256" key="2">
    <source>
        <dbReference type="ARBA" id="ARBA00007370"/>
    </source>
</evidence>
<evidence type="ECO:0000256" key="5">
    <source>
        <dbReference type="ARBA" id="ARBA00022605"/>
    </source>
</evidence>
<evidence type="ECO:0000256" key="13">
    <source>
        <dbReference type="HAMAP-Rule" id="MF_00384"/>
    </source>
</evidence>
<evidence type="ECO:0000256" key="6">
    <source>
        <dbReference type="ARBA" id="ARBA00022679"/>
    </source>
</evidence>
<organism evidence="16 17">
    <name type="scientific">Lihuaxuella thermophila</name>
    <dbReference type="NCBI Taxonomy" id="1173111"/>
    <lineage>
        <taxon>Bacteria</taxon>
        <taxon>Bacillati</taxon>
        <taxon>Bacillota</taxon>
        <taxon>Bacilli</taxon>
        <taxon>Bacillales</taxon>
        <taxon>Thermoactinomycetaceae</taxon>
        <taxon>Lihuaxuella</taxon>
    </lineage>
</organism>
<dbReference type="UniPathway" id="UPA00050">
    <property type="reaction ID" value="UER00064"/>
</dbReference>
<dbReference type="PANTHER" id="PTHR20861">
    <property type="entry name" value="HOMOSERINE/4-DIPHOSPHOCYTIDYL-2-C-METHYL-D-ERYTHRITOL KINASE"/>
    <property type="match status" value="1"/>
</dbReference>
<dbReference type="Pfam" id="PF08544">
    <property type="entry name" value="GHMP_kinases_C"/>
    <property type="match status" value="1"/>
</dbReference>
<comment type="function">
    <text evidence="12 13">Catalyzes the ATP-dependent phosphorylation of L-homoserine to L-homoserine phosphate.</text>
</comment>
<feature type="binding site" evidence="13">
    <location>
        <begin position="91"/>
        <end position="101"/>
    </location>
    <ligand>
        <name>ATP</name>
        <dbReference type="ChEBI" id="CHEBI:30616"/>
    </ligand>
</feature>
<sequence>MKRCDMRFEVIVPCSTANLGPGFDSVGMALDRFLRLSFSPADQLHVETVGENLEGVSSGEDNLVIRVMKKAFALQGLSLPAFSLRMKSEIPLTKGLGSSAAAIVGGLVAANHLLGSPWDRDDLLQMAMEWEGHPDNVGASLYGGVVVGTWDGERAYLISGEPPDLPVVAAIPNQPLSTRRAREVLPDSYSRAEAVLSSSRSNLLVAALFTRRFDLLKAAMRDAFHQPYREALVPGLKEVLSDACDQGALGVALSGAGPTIIAFASEKERIQAYFREKFRELGVSVEIVELKACRKGAYIRLTSESNHSKFVGNAKGVGV</sequence>
<feature type="domain" description="GHMP kinase C-terminal" evidence="15">
    <location>
        <begin position="205"/>
        <end position="278"/>
    </location>
</feature>
<dbReference type="GO" id="GO:0004413">
    <property type="term" value="F:homoserine kinase activity"/>
    <property type="evidence" value="ECO:0007669"/>
    <property type="project" value="UniProtKB-UniRule"/>
</dbReference>
<evidence type="ECO:0000313" key="16">
    <source>
        <dbReference type="EMBL" id="SEN34741.1"/>
    </source>
</evidence>
<dbReference type="RefSeq" id="WP_089969189.1">
    <property type="nucleotide sequence ID" value="NZ_FOCQ01000009.1"/>
</dbReference>
<dbReference type="InterPro" id="IPR013750">
    <property type="entry name" value="GHMP_kinase_C_dom"/>
</dbReference>
<keyword evidence="8 13" id="KW-0547">Nucleotide-binding</keyword>
<comment type="pathway">
    <text evidence="1 13">Amino-acid biosynthesis; L-threonine biosynthesis; L-threonine from L-aspartate: step 4/5.</text>
</comment>
<evidence type="ECO:0000256" key="3">
    <source>
        <dbReference type="ARBA" id="ARBA00012078"/>
    </source>
</evidence>
<protein>
    <recommendedName>
        <fullName evidence="4 13">Homoserine kinase</fullName>
        <shortName evidence="13">HK</shortName>
        <shortName evidence="13">HSK</shortName>
        <ecNumber evidence="3 13">2.7.1.39</ecNumber>
    </recommendedName>
</protein>
<evidence type="ECO:0000256" key="12">
    <source>
        <dbReference type="ARBA" id="ARBA00049954"/>
    </source>
</evidence>
<dbReference type="NCBIfam" id="TIGR00191">
    <property type="entry name" value="thrB"/>
    <property type="match status" value="1"/>
</dbReference>
<accession>A0A1H8FSG9</accession>
<name>A0A1H8FSG9_9BACL</name>
<keyword evidence="17" id="KW-1185">Reference proteome</keyword>
<evidence type="ECO:0000256" key="10">
    <source>
        <dbReference type="ARBA" id="ARBA00022840"/>
    </source>
</evidence>
<dbReference type="Gene3D" id="3.30.230.10">
    <property type="match status" value="1"/>
</dbReference>
<dbReference type="GO" id="GO:0005737">
    <property type="term" value="C:cytoplasm"/>
    <property type="evidence" value="ECO:0007669"/>
    <property type="project" value="UniProtKB-SubCell"/>
</dbReference>
<dbReference type="SUPFAM" id="SSF54211">
    <property type="entry name" value="Ribosomal protein S5 domain 2-like"/>
    <property type="match status" value="1"/>
</dbReference>